<evidence type="ECO:0000256" key="11">
    <source>
        <dbReference type="ARBA" id="ARBA00048670"/>
    </source>
</evidence>
<dbReference type="Pfam" id="PF13240">
    <property type="entry name" value="Zn_Ribbon_1"/>
    <property type="match status" value="1"/>
</dbReference>
<keyword evidence="19" id="KW-1185">Reference proteome</keyword>
<dbReference type="NCBIfam" id="NF005651">
    <property type="entry name" value="PRK07418.1"/>
    <property type="match status" value="1"/>
</dbReference>
<dbReference type="PROSITE" id="PS00187">
    <property type="entry name" value="TPP_ENZYMES"/>
    <property type="match status" value="1"/>
</dbReference>
<evidence type="ECO:0000256" key="4">
    <source>
        <dbReference type="ARBA" id="ARBA00013145"/>
    </source>
</evidence>
<dbReference type="EMBL" id="JADEWL010000121">
    <property type="protein sequence ID" value="MBE9215838.1"/>
    <property type="molecule type" value="Genomic_DNA"/>
</dbReference>
<organism evidence="18 19">
    <name type="scientific">Plectonema cf. radiosum LEGE 06105</name>
    <dbReference type="NCBI Taxonomy" id="945769"/>
    <lineage>
        <taxon>Bacteria</taxon>
        <taxon>Bacillati</taxon>
        <taxon>Cyanobacteriota</taxon>
        <taxon>Cyanophyceae</taxon>
        <taxon>Oscillatoriophycideae</taxon>
        <taxon>Oscillatoriales</taxon>
        <taxon>Microcoleaceae</taxon>
        <taxon>Plectonema</taxon>
    </lineage>
</organism>
<dbReference type="InterPro" id="IPR011766">
    <property type="entry name" value="TPP_enzyme_TPP-bd"/>
</dbReference>
<dbReference type="InterPro" id="IPR012001">
    <property type="entry name" value="Thiamin_PyroP_enz_TPP-bd_dom"/>
</dbReference>
<dbReference type="UniPathway" id="UPA00047">
    <property type="reaction ID" value="UER00055"/>
</dbReference>
<dbReference type="Pfam" id="PF02776">
    <property type="entry name" value="TPP_enzyme_N"/>
    <property type="match status" value="1"/>
</dbReference>
<dbReference type="InterPro" id="IPR039368">
    <property type="entry name" value="AHAS_TPP"/>
</dbReference>
<evidence type="ECO:0000259" key="15">
    <source>
        <dbReference type="Pfam" id="PF02775"/>
    </source>
</evidence>
<dbReference type="Gene3D" id="3.40.50.1220">
    <property type="entry name" value="TPP-binding domain"/>
    <property type="match status" value="1"/>
</dbReference>
<comment type="cofactor">
    <cofactor evidence="12">
        <name>Mg(2+)</name>
        <dbReference type="ChEBI" id="CHEBI:18420"/>
    </cofactor>
    <text evidence="12">Binds 1 Mg(2+) ion per subunit.</text>
</comment>
<evidence type="ECO:0000256" key="3">
    <source>
        <dbReference type="ARBA" id="ARBA00007812"/>
    </source>
</evidence>
<dbReference type="PANTHER" id="PTHR18968:SF13">
    <property type="entry name" value="ACETOLACTATE SYNTHASE CATALYTIC SUBUNIT, MITOCHONDRIAL"/>
    <property type="match status" value="1"/>
</dbReference>
<dbReference type="InterPro" id="IPR012000">
    <property type="entry name" value="Thiamin_PyroP_enz_cen_dom"/>
</dbReference>
<comment type="catalytic activity">
    <reaction evidence="11 12">
        <text>2 pyruvate + H(+) = (2S)-2-acetolactate + CO2</text>
        <dbReference type="Rhea" id="RHEA:25249"/>
        <dbReference type="ChEBI" id="CHEBI:15361"/>
        <dbReference type="ChEBI" id="CHEBI:15378"/>
        <dbReference type="ChEBI" id="CHEBI:16526"/>
        <dbReference type="ChEBI" id="CHEBI:58476"/>
        <dbReference type="EC" id="2.2.1.6"/>
    </reaction>
</comment>
<dbReference type="Gene3D" id="3.40.50.970">
    <property type="match status" value="2"/>
</dbReference>
<dbReference type="GO" id="GO:0030976">
    <property type="term" value="F:thiamine pyrophosphate binding"/>
    <property type="evidence" value="ECO:0007669"/>
    <property type="project" value="UniProtKB-UniRule"/>
</dbReference>
<feature type="domain" description="Thiamine pyrophosphate enzyme central" evidence="14">
    <location>
        <begin position="226"/>
        <end position="361"/>
    </location>
</feature>
<dbReference type="GO" id="GO:0000287">
    <property type="term" value="F:magnesium ion binding"/>
    <property type="evidence" value="ECO:0007669"/>
    <property type="project" value="UniProtKB-UniRule"/>
</dbReference>
<evidence type="ECO:0000256" key="2">
    <source>
        <dbReference type="ARBA" id="ARBA00005025"/>
    </source>
</evidence>
<dbReference type="InterPro" id="IPR012846">
    <property type="entry name" value="Acetolactate_synth_lsu"/>
</dbReference>
<comment type="caution">
    <text evidence="18">The sequence shown here is derived from an EMBL/GenBank/DDBJ whole genome shotgun (WGS) entry which is preliminary data.</text>
</comment>
<evidence type="ECO:0000256" key="13">
    <source>
        <dbReference type="SAM" id="MobiDB-lite"/>
    </source>
</evidence>
<evidence type="ECO:0000259" key="17">
    <source>
        <dbReference type="Pfam" id="PF13240"/>
    </source>
</evidence>
<dbReference type="CDD" id="cd07035">
    <property type="entry name" value="TPP_PYR_POX_like"/>
    <property type="match status" value="1"/>
</dbReference>
<dbReference type="InterPro" id="IPR026870">
    <property type="entry name" value="Zinc_ribbon_dom"/>
</dbReference>
<dbReference type="GO" id="GO:0005948">
    <property type="term" value="C:acetolactate synthase complex"/>
    <property type="evidence" value="ECO:0007669"/>
    <property type="project" value="TreeGrafter"/>
</dbReference>
<dbReference type="SUPFAM" id="SSF52518">
    <property type="entry name" value="Thiamin diphosphate-binding fold (THDP-binding)"/>
    <property type="match status" value="2"/>
</dbReference>
<feature type="domain" description="Zinc-ribbon" evidence="17">
    <location>
        <begin position="608"/>
        <end position="630"/>
    </location>
</feature>
<evidence type="ECO:0000256" key="10">
    <source>
        <dbReference type="ARBA" id="ARBA00023304"/>
    </source>
</evidence>
<evidence type="ECO:0000256" key="8">
    <source>
        <dbReference type="ARBA" id="ARBA00022842"/>
    </source>
</evidence>
<dbReference type="GO" id="GO:0050660">
    <property type="term" value="F:flavin adenine dinucleotide binding"/>
    <property type="evidence" value="ECO:0007669"/>
    <property type="project" value="InterPro"/>
</dbReference>
<evidence type="ECO:0000256" key="1">
    <source>
        <dbReference type="ARBA" id="ARBA00004974"/>
    </source>
</evidence>
<dbReference type="UniPathway" id="UPA00049">
    <property type="reaction ID" value="UER00059"/>
</dbReference>
<dbReference type="Proteomes" id="UP000620559">
    <property type="component" value="Unassembled WGS sequence"/>
</dbReference>
<reference evidence="18" key="1">
    <citation type="submission" date="2020-10" db="EMBL/GenBank/DDBJ databases">
        <authorList>
            <person name="Castelo-Branco R."/>
            <person name="Eusebio N."/>
            <person name="Adriana R."/>
            <person name="Vieira A."/>
            <person name="Brugerolle De Fraissinette N."/>
            <person name="Rezende De Castro R."/>
            <person name="Schneider M.P."/>
            <person name="Vasconcelos V."/>
            <person name="Leao P.N."/>
        </authorList>
    </citation>
    <scope>NUCLEOTIDE SEQUENCE</scope>
    <source>
        <strain evidence="18">LEGE 06105</strain>
    </source>
</reference>
<keyword evidence="10 12" id="KW-0100">Branched-chain amino acid biosynthesis</keyword>
<dbReference type="NCBIfam" id="TIGR00118">
    <property type="entry name" value="acolac_lg"/>
    <property type="match status" value="1"/>
</dbReference>
<accession>A0A8J7F6Y7</accession>
<dbReference type="EC" id="2.2.1.6" evidence="4 12"/>
<dbReference type="GO" id="GO:0009097">
    <property type="term" value="P:isoleucine biosynthetic process"/>
    <property type="evidence" value="ECO:0007669"/>
    <property type="project" value="UniProtKB-UniPathway"/>
</dbReference>
<dbReference type="GO" id="GO:0009099">
    <property type="term" value="P:L-valine biosynthetic process"/>
    <property type="evidence" value="ECO:0007669"/>
    <property type="project" value="UniProtKB-UniPathway"/>
</dbReference>
<evidence type="ECO:0000256" key="6">
    <source>
        <dbReference type="ARBA" id="ARBA00022679"/>
    </source>
</evidence>
<keyword evidence="7 12" id="KW-0479">Metal-binding</keyword>
<dbReference type="InterPro" id="IPR029061">
    <property type="entry name" value="THDP-binding"/>
</dbReference>
<keyword evidence="5 12" id="KW-0028">Amino-acid biosynthesis</keyword>
<feature type="domain" description="Thiamine pyrophosphate enzyme TPP-binding" evidence="15">
    <location>
        <begin position="423"/>
        <end position="570"/>
    </location>
</feature>
<proteinExistence type="inferred from homology"/>
<dbReference type="FunFam" id="3.40.50.970:FF:000007">
    <property type="entry name" value="Acetolactate synthase"/>
    <property type="match status" value="1"/>
</dbReference>
<evidence type="ECO:0000256" key="12">
    <source>
        <dbReference type="RuleBase" id="RU003591"/>
    </source>
</evidence>
<dbReference type="Pfam" id="PF02775">
    <property type="entry name" value="TPP_enzyme_C"/>
    <property type="match status" value="1"/>
</dbReference>
<dbReference type="InterPro" id="IPR000399">
    <property type="entry name" value="TPP-bd_CS"/>
</dbReference>
<dbReference type="GO" id="GO:0003984">
    <property type="term" value="F:acetolactate synthase activity"/>
    <property type="evidence" value="ECO:0007669"/>
    <property type="project" value="UniProtKB-EC"/>
</dbReference>
<dbReference type="SUPFAM" id="SSF52467">
    <property type="entry name" value="DHS-like NAD/FAD-binding domain"/>
    <property type="match status" value="1"/>
</dbReference>
<evidence type="ECO:0000256" key="7">
    <source>
        <dbReference type="ARBA" id="ARBA00022723"/>
    </source>
</evidence>
<evidence type="ECO:0000259" key="16">
    <source>
        <dbReference type="Pfam" id="PF02776"/>
    </source>
</evidence>
<feature type="region of interest" description="Disordered" evidence="13">
    <location>
        <begin position="1"/>
        <end position="25"/>
    </location>
</feature>
<dbReference type="InterPro" id="IPR029035">
    <property type="entry name" value="DHS-like_NAD/FAD-binding_dom"/>
</dbReference>
<name>A0A8J7F6Y7_9CYAN</name>
<dbReference type="AlphaFoldDB" id="A0A8J7F6Y7"/>
<protein>
    <recommendedName>
        <fullName evidence="4 12">Acetolactate synthase</fullName>
        <ecNumber evidence="4 12">2.2.1.6</ecNumber>
    </recommendedName>
</protein>
<dbReference type="InterPro" id="IPR045229">
    <property type="entry name" value="TPP_enz"/>
</dbReference>
<keyword evidence="9 12" id="KW-0786">Thiamine pyrophosphate</keyword>
<comment type="cofactor">
    <cofactor evidence="12">
        <name>thiamine diphosphate</name>
        <dbReference type="ChEBI" id="CHEBI:58937"/>
    </cofactor>
    <text evidence="12">Binds 1 thiamine pyrophosphate per subunit.</text>
</comment>
<keyword evidence="8 12" id="KW-0460">Magnesium</keyword>
<dbReference type="CDD" id="cd02015">
    <property type="entry name" value="TPP_AHAS"/>
    <property type="match status" value="1"/>
</dbReference>
<dbReference type="PANTHER" id="PTHR18968">
    <property type="entry name" value="THIAMINE PYROPHOSPHATE ENZYMES"/>
    <property type="match status" value="1"/>
</dbReference>
<sequence>MSSPSQISVPQVGSTSSQISIPESNTFPKRASGGFALIDSLKRHGVEYIFGYPGGAILPIYDDLYKDEASGGVKHILVRHEQGAAHAADGYARATGRVGVCFGTSGPGATNLVTGIATAHMDSIPMVVVTGQVTRAAIGTDAFQETDIYGITLPIVKHSYVVRDPKDMARIVAEAFHVASTGRPGPVLIDVPKDVALEEFDYTPIEPGSVKLPGYRPTVKGNPRQINAAIQLIRESRRPLLYVGGGAISSAAHGEIQQLAELFAIPVTTTLMGIGAFDEHHPLALGMLGMHGTAYANFAVTDCDLLICVGARFDDRVTGKLDEFASRAKVIHIDIDPAEVGKNRIPEVPIVGDVKRVLTELLRRCKERNINQPPQQTQEWLNLINRWKEDYPLVVPQYADSISPQEVITEIARQAPYAFYTTDVGQHQMWSAQFLKNGPRRWISSAGLGTMGFGVPAAMGAKVAFPDEEVICISGDASFQMNLQELGTLAQYGINVKTVIINNGWQGMVRQWQQAFFGERYSSSNMEVGMPDIELLCQAYGIKGMVIEKREQLKDAIAEMIAHEGPVVVNARVTRDENCYPMVGPGKSNAQMVGLAKQPPKADSEPIYCSNCGAKNISINNFCPECGTKL</sequence>
<evidence type="ECO:0000313" key="18">
    <source>
        <dbReference type="EMBL" id="MBE9215838.1"/>
    </source>
</evidence>
<comment type="similarity">
    <text evidence="3 12">Belongs to the TPP enzyme family.</text>
</comment>
<dbReference type="FunFam" id="3.40.50.1220:FF:000008">
    <property type="entry name" value="Acetolactate synthase"/>
    <property type="match status" value="1"/>
</dbReference>
<comment type="pathway">
    <text evidence="2 12">Amino-acid biosynthesis; L-valine biosynthesis; L-valine from pyruvate: step 1/4.</text>
</comment>
<keyword evidence="6 12" id="KW-0808">Transferase</keyword>
<evidence type="ECO:0000256" key="9">
    <source>
        <dbReference type="ARBA" id="ARBA00023052"/>
    </source>
</evidence>
<evidence type="ECO:0000313" key="19">
    <source>
        <dbReference type="Proteomes" id="UP000620559"/>
    </source>
</evidence>
<evidence type="ECO:0000256" key="5">
    <source>
        <dbReference type="ARBA" id="ARBA00022605"/>
    </source>
</evidence>
<evidence type="ECO:0000259" key="14">
    <source>
        <dbReference type="Pfam" id="PF00205"/>
    </source>
</evidence>
<feature type="domain" description="Thiamine pyrophosphate enzyme N-terminal TPP-binding" evidence="16">
    <location>
        <begin position="33"/>
        <end position="149"/>
    </location>
</feature>
<gene>
    <name evidence="18" type="primary">ilvB</name>
    <name evidence="18" type="ORF">IQ247_24780</name>
</gene>
<dbReference type="Pfam" id="PF00205">
    <property type="entry name" value="TPP_enzyme_M"/>
    <property type="match status" value="1"/>
</dbReference>
<comment type="pathway">
    <text evidence="1 12">Amino-acid biosynthesis; L-isoleucine biosynthesis; L-isoleucine from 2-oxobutanoate: step 1/4.</text>
</comment>